<feature type="binding site" evidence="9">
    <location>
        <position position="153"/>
    </location>
    <ligand>
        <name>NADP(+)</name>
        <dbReference type="ChEBI" id="CHEBI:58349"/>
    </ligand>
</feature>
<dbReference type="InterPro" id="IPR001509">
    <property type="entry name" value="Epimerase_deHydtase"/>
</dbReference>
<dbReference type="GO" id="GO:0042351">
    <property type="term" value="P:'de novo' GDP-L-fucose biosynthetic process"/>
    <property type="evidence" value="ECO:0007669"/>
    <property type="project" value="UniProtKB-UniRule"/>
</dbReference>
<feature type="binding site" evidence="9">
    <location>
        <position position="192"/>
    </location>
    <ligand>
        <name>NADP(+)</name>
        <dbReference type="ChEBI" id="CHEBI:58349"/>
    </ligand>
</feature>
<dbReference type="Gene3D" id="3.90.25.10">
    <property type="entry name" value="UDP-galactose 4-epimerase, domain 1"/>
    <property type="match status" value="1"/>
</dbReference>
<reference evidence="11" key="2">
    <citation type="submission" date="2020-09" db="EMBL/GenBank/DDBJ databases">
        <authorList>
            <person name="Sun Q."/>
            <person name="Zhou Y."/>
        </authorList>
    </citation>
    <scope>NUCLEOTIDE SEQUENCE</scope>
    <source>
        <strain evidence="11">CGMCC 1.3617</strain>
    </source>
</reference>
<accession>A0A917L0T0</accession>
<keyword evidence="6 9" id="KW-0413">Isomerase</keyword>
<evidence type="ECO:0000256" key="8">
    <source>
        <dbReference type="ARBA" id="ARBA00051935"/>
    </source>
</evidence>
<dbReference type="GO" id="GO:0016853">
    <property type="term" value="F:isomerase activity"/>
    <property type="evidence" value="ECO:0007669"/>
    <property type="project" value="UniProtKB-KW"/>
</dbReference>
<name>A0A917L0T0_9PROT</name>
<feature type="binding site" evidence="9">
    <location>
        <position position="222"/>
    </location>
    <ligand>
        <name>substrate</name>
    </ligand>
</feature>
<evidence type="ECO:0000256" key="6">
    <source>
        <dbReference type="ARBA" id="ARBA00023235"/>
    </source>
</evidence>
<dbReference type="InterPro" id="IPR028614">
    <property type="entry name" value="GDP_fucose/colitose_synth"/>
</dbReference>
<dbReference type="PANTHER" id="PTHR43238:SF1">
    <property type="entry name" value="GDP-L-FUCOSE SYNTHASE"/>
    <property type="match status" value="1"/>
</dbReference>
<comment type="catalytic activity">
    <reaction evidence="8 9">
        <text>GDP-beta-L-fucose + NADP(+) = GDP-4-dehydro-alpha-D-rhamnose + NADPH + H(+)</text>
        <dbReference type="Rhea" id="RHEA:18885"/>
        <dbReference type="ChEBI" id="CHEBI:15378"/>
        <dbReference type="ChEBI" id="CHEBI:57273"/>
        <dbReference type="ChEBI" id="CHEBI:57783"/>
        <dbReference type="ChEBI" id="CHEBI:57964"/>
        <dbReference type="ChEBI" id="CHEBI:58349"/>
        <dbReference type="EC" id="1.1.1.271"/>
    </reaction>
</comment>
<feature type="active site" description="Proton donor/acceptor" evidence="9">
    <location>
        <position position="149"/>
    </location>
</feature>
<feature type="binding site" evidence="9">
    <location>
        <begin position="118"/>
        <end position="121"/>
    </location>
    <ligand>
        <name>NADP(+)</name>
        <dbReference type="ChEBI" id="CHEBI:58349"/>
    </ligand>
</feature>
<sequence length="324" mass="35860">MPDTQPAPAAEIFPLRGARIYVAGHRGMVGAACARHLAQQGAEIITSDRATVDLRRQAEVEAFMAKAKPDAMVVAAAKVGGILANDTYPAEFLYENLMIEANLIEAAHRNDVNRALFLGSSCIYPREAANPINEDALLTGPLEKTNEWYAIAKIAGIKLCQAYRRQYRRDYISAMPCNLYGPGDYFHPERSHVIPALMQRFHNAAREGAEVVTCWGSGAPRREFMHVDDVAEACGFLLRSYSGEGHLNIGTGSDITIKELATEIARVTGFKGRIDWDTSKPDGTMLKRMDVSRIAALGWQARIGFREGLEATYRWFLEQPALRT</sequence>
<dbReference type="InterPro" id="IPR036291">
    <property type="entry name" value="NAD(P)-bd_dom_sf"/>
</dbReference>
<evidence type="ECO:0000256" key="7">
    <source>
        <dbReference type="ARBA" id="ARBA00023268"/>
    </source>
</evidence>
<feature type="binding site" evidence="9">
    <location>
        <begin position="176"/>
        <end position="179"/>
    </location>
    <ligand>
        <name>NADP(+)</name>
        <dbReference type="ChEBI" id="CHEBI:58349"/>
    </ligand>
</feature>
<evidence type="ECO:0000259" key="10">
    <source>
        <dbReference type="Pfam" id="PF01370"/>
    </source>
</evidence>
<evidence type="ECO:0000256" key="2">
    <source>
        <dbReference type="ARBA" id="ARBA00005959"/>
    </source>
</evidence>
<feature type="binding site" evidence="9">
    <location>
        <position position="282"/>
    </location>
    <ligand>
        <name>substrate</name>
    </ligand>
</feature>
<dbReference type="CDD" id="cd05239">
    <property type="entry name" value="GDP_FS_SDR_e"/>
    <property type="match status" value="1"/>
</dbReference>
<dbReference type="EMBL" id="BMKW01000018">
    <property type="protein sequence ID" value="GGJ39524.1"/>
    <property type="molecule type" value="Genomic_DNA"/>
</dbReference>
<dbReference type="Gene3D" id="3.40.50.720">
    <property type="entry name" value="NAD(P)-binding Rossmann-like Domain"/>
    <property type="match status" value="1"/>
</dbReference>
<evidence type="ECO:0000256" key="9">
    <source>
        <dbReference type="HAMAP-Rule" id="MF_00956"/>
    </source>
</evidence>
<comment type="pathway">
    <text evidence="1 9">Nucleotide-sugar biosynthesis; GDP-L-fucose biosynthesis via de novo pathway; GDP-L-fucose from GDP-alpha-D-mannose: step 2/2.</text>
</comment>
<evidence type="ECO:0000313" key="11">
    <source>
        <dbReference type="EMBL" id="GGJ39524.1"/>
    </source>
</evidence>
<dbReference type="FunFam" id="3.40.50.720:FF:000101">
    <property type="entry name" value="GDP-L-fucose synthase"/>
    <property type="match status" value="1"/>
</dbReference>
<evidence type="ECO:0000313" key="12">
    <source>
        <dbReference type="Proteomes" id="UP000661507"/>
    </source>
</evidence>
<evidence type="ECO:0000256" key="3">
    <source>
        <dbReference type="ARBA" id="ARBA00012371"/>
    </source>
</evidence>
<protein>
    <recommendedName>
        <fullName evidence="3 9">GDP-L-fucose synthase</fullName>
        <ecNumber evidence="3 9">1.1.1.271</ecNumber>
    </recommendedName>
    <alternativeName>
        <fullName evidence="9">GDP-4-keto-6-deoxy-D-mannose-3,5-epimerase-4-reductase</fullName>
    </alternativeName>
</protein>
<dbReference type="RefSeq" id="WP_272873144.1">
    <property type="nucleotide sequence ID" value="NZ_BMKW01000018.1"/>
</dbReference>
<dbReference type="SUPFAM" id="SSF51735">
    <property type="entry name" value="NAD(P)-binding Rossmann-fold domains"/>
    <property type="match status" value="1"/>
</dbReference>
<feature type="binding site" evidence="9">
    <location>
        <position position="215"/>
    </location>
    <ligand>
        <name>substrate</name>
    </ligand>
</feature>
<evidence type="ECO:0000256" key="5">
    <source>
        <dbReference type="ARBA" id="ARBA00023002"/>
    </source>
</evidence>
<dbReference type="GO" id="GO:0070401">
    <property type="term" value="F:NADP+ binding"/>
    <property type="evidence" value="ECO:0007669"/>
    <property type="project" value="UniProtKB-UniRule"/>
</dbReference>
<proteinExistence type="inferred from homology"/>
<dbReference type="Proteomes" id="UP000661507">
    <property type="component" value="Unassembled WGS sequence"/>
</dbReference>
<keyword evidence="7 9" id="KW-0511">Multifunctional enzyme</keyword>
<feature type="binding site" evidence="9">
    <location>
        <position position="200"/>
    </location>
    <ligand>
        <name>substrate</name>
    </ligand>
</feature>
<keyword evidence="12" id="KW-1185">Reference proteome</keyword>
<comment type="caution">
    <text evidence="11">The sequence shown here is derived from an EMBL/GenBank/DDBJ whole genome shotgun (WGS) entry which is preliminary data.</text>
</comment>
<dbReference type="Pfam" id="PF01370">
    <property type="entry name" value="Epimerase"/>
    <property type="match status" value="1"/>
</dbReference>
<keyword evidence="5 9" id="KW-0560">Oxidoreductase</keyword>
<organism evidence="11 12">
    <name type="scientific">Neoroseomonas lacus</name>
    <dbReference type="NCBI Taxonomy" id="287609"/>
    <lineage>
        <taxon>Bacteria</taxon>
        <taxon>Pseudomonadati</taxon>
        <taxon>Pseudomonadota</taxon>
        <taxon>Alphaproteobacteria</taxon>
        <taxon>Acetobacterales</taxon>
        <taxon>Acetobacteraceae</taxon>
        <taxon>Neoroseomonas</taxon>
    </lineage>
</organism>
<dbReference type="EC" id="1.1.1.271" evidence="3 9"/>
<comment type="similarity">
    <text evidence="2 9">Belongs to the NAD(P)-dependent epimerase/dehydratase family. Fucose synthase subfamily.</text>
</comment>
<feature type="site" description="Important for catalytic activity" evidence="9">
    <location>
        <position position="120"/>
    </location>
</feature>
<dbReference type="PANTHER" id="PTHR43238">
    <property type="entry name" value="GDP-L-FUCOSE SYNTHASE"/>
    <property type="match status" value="1"/>
</dbReference>
<feature type="site" description="Important for catalytic activity" evidence="9">
    <location>
        <position position="122"/>
    </location>
</feature>
<gene>
    <name evidence="9 11" type="primary">fcl</name>
    <name evidence="11" type="ORF">GCM10011320_53980</name>
</gene>
<comment type="function">
    <text evidence="9">Catalyzes the two-step NADP-dependent conversion of GDP-4-dehydro-6-deoxy-D-mannose to GDP-fucose, involving an epimerase and a reductase reaction.</text>
</comment>
<feature type="binding site" evidence="9">
    <location>
        <begin position="24"/>
        <end position="30"/>
    </location>
    <ligand>
        <name>NADP(+)</name>
        <dbReference type="ChEBI" id="CHEBI:58349"/>
    </ligand>
</feature>
<evidence type="ECO:0000256" key="4">
    <source>
        <dbReference type="ARBA" id="ARBA00022857"/>
    </source>
</evidence>
<evidence type="ECO:0000256" key="1">
    <source>
        <dbReference type="ARBA" id="ARBA00004883"/>
    </source>
</evidence>
<keyword evidence="4 9" id="KW-0521">NADP</keyword>
<feature type="domain" description="NAD-dependent epimerase/dehydratase" evidence="10">
    <location>
        <begin position="20"/>
        <end position="250"/>
    </location>
</feature>
<reference evidence="11" key="1">
    <citation type="journal article" date="2014" name="Int. J. Syst. Evol. Microbiol.">
        <title>Complete genome sequence of Corynebacterium casei LMG S-19264T (=DSM 44701T), isolated from a smear-ripened cheese.</title>
        <authorList>
            <consortium name="US DOE Joint Genome Institute (JGI-PGF)"/>
            <person name="Walter F."/>
            <person name="Albersmeier A."/>
            <person name="Kalinowski J."/>
            <person name="Ruckert C."/>
        </authorList>
    </citation>
    <scope>NUCLEOTIDE SEQUENCE</scope>
    <source>
        <strain evidence="11">CGMCC 1.3617</strain>
    </source>
</reference>
<dbReference type="AlphaFoldDB" id="A0A917L0T0"/>
<dbReference type="HAMAP" id="MF_00956">
    <property type="entry name" value="GDP_fucose_synth"/>
    <property type="match status" value="1"/>
</dbReference>
<dbReference type="GO" id="GO:0050577">
    <property type="term" value="F:GDP-L-fucose synthase activity"/>
    <property type="evidence" value="ECO:0007669"/>
    <property type="project" value="UniProtKB-UniRule"/>
</dbReference>